<evidence type="ECO:0000313" key="7">
    <source>
        <dbReference type="EMBL" id="NWR81219.1"/>
    </source>
</evidence>
<feature type="transmembrane region" description="Helical" evidence="5">
    <location>
        <begin position="70"/>
        <end position="89"/>
    </location>
</feature>
<evidence type="ECO:0000256" key="1">
    <source>
        <dbReference type="ARBA" id="ARBA00004141"/>
    </source>
</evidence>
<evidence type="ECO:0000256" key="5">
    <source>
        <dbReference type="SAM" id="Phobius"/>
    </source>
</evidence>
<feature type="transmembrane region" description="Helical" evidence="5">
    <location>
        <begin position="30"/>
        <end position="50"/>
    </location>
</feature>
<keyword evidence="3 5" id="KW-1133">Transmembrane helix</keyword>
<feature type="transmembrane region" description="Helical" evidence="5">
    <location>
        <begin position="322"/>
        <end position="342"/>
    </location>
</feature>
<dbReference type="PANTHER" id="PTHR21041">
    <property type="entry name" value="DENDRITIC CELL-SPECIFIC TRANSMEMBRANE PROTEIN"/>
    <property type="match status" value="1"/>
</dbReference>
<protein>
    <submittedName>
        <fullName evidence="7">DCST2 protein</fullName>
    </submittedName>
</protein>
<organism evidence="7 8">
    <name type="scientific">Centropus unirufus</name>
    <dbReference type="NCBI Taxonomy" id="1118519"/>
    <lineage>
        <taxon>Eukaryota</taxon>
        <taxon>Metazoa</taxon>
        <taxon>Chordata</taxon>
        <taxon>Craniata</taxon>
        <taxon>Vertebrata</taxon>
        <taxon>Euteleostomi</taxon>
        <taxon>Archelosauria</taxon>
        <taxon>Archosauria</taxon>
        <taxon>Dinosauria</taxon>
        <taxon>Saurischia</taxon>
        <taxon>Theropoda</taxon>
        <taxon>Coelurosauria</taxon>
        <taxon>Aves</taxon>
        <taxon>Neognathae</taxon>
        <taxon>Neoaves</taxon>
        <taxon>Otidimorphae</taxon>
        <taxon>Cuculiformes</taxon>
        <taxon>Centropidae</taxon>
        <taxon>Centropus</taxon>
    </lineage>
</organism>
<feature type="domain" description="Dendritic cell-specific transmembrane protein-like" evidence="6">
    <location>
        <begin position="357"/>
        <end position="547"/>
    </location>
</feature>
<name>A0A7K5ACA0_9AVES</name>
<evidence type="ECO:0000256" key="2">
    <source>
        <dbReference type="ARBA" id="ARBA00022692"/>
    </source>
</evidence>
<gene>
    <name evidence="7" type="primary">Dcst2</name>
    <name evidence="7" type="ORF">CENUNI_R08717</name>
</gene>
<dbReference type="EMBL" id="VYZI01001414">
    <property type="protein sequence ID" value="NWR81219.1"/>
    <property type="molecule type" value="Genomic_DNA"/>
</dbReference>
<keyword evidence="2 5" id="KW-0812">Transmembrane</keyword>
<dbReference type="OrthoDB" id="6598372at2759"/>
<dbReference type="AlphaFoldDB" id="A0A7K5ACA0"/>
<comment type="caution">
    <text evidence="7">The sequence shown here is derived from an EMBL/GenBank/DDBJ whole genome shotgun (WGS) entry which is preliminary data.</text>
</comment>
<dbReference type="GO" id="GO:0016020">
    <property type="term" value="C:membrane"/>
    <property type="evidence" value="ECO:0007669"/>
    <property type="project" value="UniProtKB-SubCell"/>
</dbReference>
<evidence type="ECO:0000313" key="8">
    <source>
        <dbReference type="Proteomes" id="UP000517892"/>
    </source>
</evidence>
<accession>A0A7K5ACA0</accession>
<proteinExistence type="predicted"/>
<reference evidence="7 8" key="1">
    <citation type="submission" date="2019-09" db="EMBL/GenBank/DDBJ databases">
        <title>Bird 10,000 Genomes (B10K) Project - Family phase.</title>
        <authorList>
            <person name="Zhang G."/>
        </authorList>
    </citation>
    <scope>NUCLEOTIDE SEQUENCE [LARGE SCALE GENOMIC DNA]</scope>
    <source>
        <strain evidence="7">B10K-DU-017-25</strain>
        <tissue evidence="7">Mixed tissue sample</tissue>
    </source>
</reference>
<feature type="non-terminal residue" evidence="7">
    <location>
        <position position="581"/>
    </location>
</feature>
<feature type="transmembrane region" description="Helical" evidence="5">
    <location>
        <begin position="203"/>
        <end position="224"/>
    </location>
</feature>
<keyword evidence="8" id="KW-1185">Reference proteome</keyword>
<evidence type="ECO:0000259" key="6">
    <source>
        <dbReference type="Pfam" id="PF07782"/>
    </source>
</evidence>
<sequence>RSAGGFTVGMVLASLYGALVLLAQGHNVWYCLVITSSLAAGLGLGMAFSIKARITVLLSLPYVFTKEGKMLMLLLAMGMAVQGPCSNILHNFSQAAESLSCGAELALNQTAERVQRAQEPLLDMLAKIKDIAQRAKTVGDRIRKFFRSITDSVAYIARALRNIWLWLVNVGEICNEELGKPYQRCLRLFDDAKDNCERTIPAVYFLCYIIVPFKSLCGLANRAWVPVPLQPWAVVNPLPTPAETSPLSAVATLFCIIPGYIQDFLRRNVADPLVGALDRVRQEFVFNISAVNRFNVSLSSSKTLSEVALDIMDSVSQHLAPMHQVLGLFTHISFWVILYMYFQALRYHYRYLRDDNFDNIYITQRFVKLDLMFAEQGKATVLPLTNWEKSRYISPAGLLLSRMEQRRYGLQLVQVLQHMLLGFSIILADYSLFWLLDLIRHQLKGDIIARAPEVMAVSVKGEGYTSEIFRDLVSAFDVLQQGNVTILSQRCILQPVEPYYSTYISMGLLYGICLFIAVFGSYVARLRRVVCAAYYPDRERERMIFLHRTILARRAGLAHALRQAAMRHMGTSAEGGILKSK</sequence>
<dbReference type="InterPro" id="IPR051856">
    <property type="entry name" value="CSR-E3_Ligase_Protein"/>
</dbReference>
<evidence type="ECO:0000256" key="3">
    <source>
        <dbReference type="ARBA" id="ARBA00022989"/>
    </source>
</evidence>
<dbReference type="InterPro" id="IPR012858">
    <property type="entry name" value="DC_STAMP-like"/>
</dbReference>
<feature type="transmembrane region" description="Helical" evidence="5">
    <location>
        <begin position="412"/>
        <end position="436"/>
    </location>
</feature>
<keyword evidence="4 5" id="KW-0472">Membrane</keyword>
<dbReference type="PANTHER" id="PTHR21041:SF6">
    <property type="entry name" value="DC-STAMP DOMAIN-CONTAINING PROTEIN 2"/>
    <property type="match status" value="1"/>
</dbReference>
<comment type="subcellular location">
    <subcellularLocation>
        <location evidence="1">Membrane</location>
        <topology evidence="1">Multi-pass membrane protein</topology>
    </subcellularLocation>
</comment>
<dbReference type="Pfam" id="PF26039">
    <property type="entry name" value="Dcst2"/>
    <property type="match status" value="1"/>
</dbReference>
<feature type="transmembrane region" description="Helical" evidence="5">
    <location>
        <begin position="6"/>
        <end position="23"/>
    </location>
</feature>
<feature type="transmembrane region" description="Helical" evidence="5">
    <location>
        <begin position="503"/>
        <end position="524"/>
    </location>
</feature>
<evidence type="ECO:0000256" key="4">
    <source>
        <dbReference type="ARBA" id="ARBA00023136"/>
    </source>
</evidence>
<feature type="non-terminal residue" evidence="7">
    <location>
        <position position="1"/>
    </location>
</feature>
<dbReference type="Pfam" id="PF07782">
    <property type="entry name" value="DC_STAMP"/>
    <property type="match status" value="1"/>
</dbReference>
<dbReference type="Proteomes" id="UP000517892">
    <property type="component" value="Unassembled WGS sequence"/>
</dbReference>